<evidence type="ECO:0000313" key="2">
    <source>
        <dbReference type="EMBL" id="KKR87947.1"/>
    </source>
</evidence>
<evidence type="ECO:0000256" key="1">
    <source>
        <dbReference type="SAM" id="Phobius"/>
    </source>
</evidence>
<protein>
    <submittedName>
        <fullName evidence="2">Uncharacterized protein</fullName>
    </submittedName>
</protein>
<sequence length="190" mass="20809">MKKGLSLLELQIVIAIFGGISLITGAVYFAYTRLINEEKITIEVANQNRNAIDEMTNQIREAQSVAMDCTICGTVSDSSSTVLILALWPIDTNGNLFQPATGEYDYMVYKLDSAPNDTNLIKQIIPNGTTSSRINTSKILSSDVKTILFEYGNASPALASEVTVSLTNEKISFVKTHTYSQQSKASLRNK</sequence>
<comment type="caution">
    <text evidence="2">The sequence shown here is derived from an EMBL/GenBank/DDBJ whole genome shotgun (WGS) entry which is preliminary data.</text>
</comment>
<name>A0A0G0XJU4_9BACT</name>
<feature type="transmembrane region" description="Helical" evidence="1">
    <location>
        <begin position="12"/>
        <end position="31"/>
    </location>
</feature>
<accession>A0A0G0XJU4</accession>
<evidence type="ECO:0000313" key="3">
    <source>
        <dbReference type="Proteomes" id="UP000034854"/>
    </source>
</evidence>
<reference evidence="2 3" key="1">
    <citation type="journal article" date="2015" name="Nature">
        <title>rRNA introns, odd ribosomes, and small enigmatic genomes across a large radiation of phyla.</title>
        <authorList>
            <person name="Brown C.T."/>
            <person name="Hug L.A."/>
            <person name="Thomas B.C."/>
            <person name="Sharon I."/>
            <person name="Castelle C.J."/>
            <person name="Singh A."/>
            <person name="Wilkins M.J."/>
            <person name="Williams K.H."/>
            <person name="Banfield J.F."/>
        </authorList>
    </citation>
    <scope>NUCLEOTIDE SEQUENCE [LARGE SCALE GENOMIC DNA]</scope>
</reference>
<keyword evidence="1" id="KW-1133">Transmembrane helix</keyword>
<dbReference type="AlphaFoldDB" id="A0A0G0XJU4"/>
<organism evidence="2 3">
    <name type="scientific">Candidatus Curtissbacteria bacterium GW2011_GWA1_41_11</name>
    <dbReference type="NCBI Taxonomy" id="1618409"/>
    <lineage>
        <taxon>Bacteria</taxon>
        <taxon>Candidatus Curtissiibacteriota</taxon>
    </lineage>
</organism>
<gene>
    <name evidence="2" type="ORF">UU34_C0002G0064</name>
</gene>
<dbReference type="Proteomes" id="UP000034854">
    <property type="component" value="Unassembled WGS sequence"/>
</dbReference>
<keyword evidence="1" id="KW-0812">Transmembrane</keyword>
<keyword evidence="1" id="KW-0472">Membrane</keyword>
<dbReference type="EMBL" id="LCAG01000002">
    <property type="protein sequence ID" value="KKR87947.1"/>
    <property type="molecule type" value="Genomic_DNA"/>
</dbReference>
<proteinExistence type="predicted"/>